<proteinExistence type="predicted"/>
<sequence>MGENRRPGLTRQIIVDTALRLLDEVGLDGLTVRRLAVELGVQSPALYWHFRTKQELLNGMAAVIVLSAGMGPPREGESWQSWLARRARSYRRALLAHRDGARVVATATDLGPEAVGNLNTEMAAMLTHGFTPVLALRTITTLSHYALGFVLQEQAAPAAGGAWLDPLIAVLDDAEAPLVIALEQSPPAHWDANFEHGIQAIITGTSPSGPP</sequence>
<gene>
    <name evidence="7" type="ORF">Pta02_18530</name>
</gene>
<dbReference type="SUPFAM" id="SSF46689">
    <property type="entry name" value="Homeodomain-like"/>
    <property type="match status" value="1"/>
</dbReference>
<dbReference type="InterPro" id="IPR001647">
    <property type="entry name" value="HTH_TetR"/>
</dbReference>
<evidence type="ECO:0000259" key="6">
    <source>
        <dbReference type="PROSITE" id="PS50977"/>
    </source>
</evidence>
<dbReference type="PANTHER" id="PTHR30055:SF151">
    <property type="entry name" value="TRANSCRIPTIONAL REGULATORY PROTEIN"/>
    <property type="match status" value="1"/>
</dbReference>
<evidence type="ECO:0000256" key="5">
    <source>
        <dbReference type="PROSITE-ProRule" id="PRU00335"/>
    </source>
</evidence>
<dbReference type="PROSITE" id="PS01081">
    <property type="entry name" value="HTH_TETR_1"/>
    <property type="match status" value="1"/>
</dbReference>
<dbReference type="PROSITE" id="PS50977">
    <property type="entry name" value="HTH_TETR_2"/>
    <property type="match status" value="1"/>
</dbReference>
<evidence type="ECO:0000256" key="4">
    <source>
        <dbReference type="ARBA" id="ARBA00023163"/>
    </source>
</evidence>
<keyword evidence="4" id="KW-0804">Transcription</keyword>
<dbReference type="AlphaFoldDB" id="A0A8J3WRP3"/>
<dbReference type="InterPro" id="IPR003012">
    <property type="entry name" value="Tet_transcr_reg_TetR"/>
</dbReference>
<dbReference type="InterPro" id="IPR036271">
    <property type="entry name" value="Tet_transcr_reg_TetR-rel_C_sf"/>
</dbReference>
<evidence type="ECO:0000256" key="1">
    <source>
        <dbReference type="ARBA" id="ARBA00022491"/>
    </source>
</evidence>
<dbReference type="PANTHER" id="PTHR30055">
    <property type="entry name" value="HTH-TYPE TRANSCRIPTIONAL REGULATOR RUTR"/>
    <property type="match status" value="1"/>
</dbReference>
<dbReference type="Pfam" id="PF02909">
    <property type="entry name" value="TetR_C_1"/>
    <property type="match status" value="1"/>
</dbReference>
<protein>
    <submittedName>
        <fullName evidence="7">TetR family transcriptional regulator</fullName>
    </submittedName>
</protein>
<dbReference type="InterPro" id="IPR009057">
    <property type="entry name" value="Homeodomain-like_sf"/>
</dbReference>
<dbReference type="Gene3D" id="1.10.357.10">
    <property type="entry name" value="Tetracycline Repressor, domain 2"/>
    <property type="match status" value="1"/>
</dbReference>
<feature type="domain" description="HTH tetR-type" evidence="6">
    <location>
        <begin position="8"/>
        <end position="68"/>
    </location>
</feature>
<comment type="caution">
    <text evidence="7">The sequence shown here is derived from an EMBL/GenBank/DDBJ whole genome shotgun (WGS) entry which is preliminary data.</text>
</comment>
<dbReference type="RefSeq" id="WP_203874285.1">
    <property type="nucleotide sequence ID" value="NZ_BOOK01000012.1"/>
</dbReference>
<dbReference type="GO" id="GO:0003700">
    <property type="term" value="F:DNA-binding transcription factor activity"/>
    <property type="evidence" value="ECO:0007669"/>
    <property type="project" value="TreeGrafter"/>
</dbReference>
<feature type="DNA-binding region" description="H-T-H motif" evidence="5">
    <location>
        <begin position="31"/>
        <end position="50"/>
    </location>
</feature>
<dbReference type="Gene3D" id="1.10.10.60">
    <property type="entry name" value="Homeodomain-like"/>
    <property type="match status" value="1"/>
</dbReference>
<dbReference type="Pfam" id="PF00440">
    <property type="entry name" value="TetR_N"/>
    <property type="match status" value="1"/>
</dbReference>
<dbReference type="InterPro" id="IPR023772">
    <property type="entry name" value="DNA-bd_HTH_TetR-type_CS"/>
</dbReference>
<evidence type="ECO:0000313" key="7">
    <source>
        <dbReference type="EMBL" id="GIH99844.1"/>
    </source>
</evidence>
<evidence type="ECO:0000313" key="8">
    <source>
        <dbReference type="Proteomes" id="UP000634476"/>
    </source>
</evidence>
<keyword evidence="1" id="KW-0678">Repressor</keyword>
<evidence type="ECO:0000256" key="2">
    <source>
        <dbReference type="ARBA" id="ARBA00023015"/>
    </source>
</evidence>
<keyword evidence="8" id="KW-1185">Reference proteome</keyword>
<dbReference type="GO" id="GO:0045892">
    <property type="term" value="P:negative regulation of DNA-templated transcription"/>
    <property type="evidence" value="ECO:0007669"/>
    <property type="project" value="InterPro"/>
</dbReference>
<name>A0A8J3WRP3_9ACTN</name>
<dbReference type="InterPro" id="IPR050109">
    <property type="entry name" value="HTH-type_TetR-like_transc_reg"/>
</dbReference>
<dbReference type="EMBL" id="BOOK01000012">
    <property type="protein sequence ID" value="GIH99844.1"/>
    <property type="molecule type" value="Genomic_DNA"/>
</dbReference>
<dbReference type="GO" id="GO:0000976">
    <property type="term" value="F:transcription cis-regulatory region binding"/>
    <property type="evidence" value="ECO:0007669"/>
    <property type="project" value="TreeGrafter"/>
</dbReference>
<keyword evidence="3 5" id="KW-0238">DNA-binding</keyword>
<evidence type="ECO:0000256" key="3">
    <source>
        <dbReference type="ARBA" id="ARBA00023125"/>
    </source>
</evidence>
<dbReference type="Proteomes" id="UP000634476">
    <property type="component" value="Unassembled WGS sequence"/>
</dbReference>
<reference evidence="7" key="1">
    <citation type="submission" date="2021-01" db="EMBL/GenBank/DDBJ databases">
        <title>Whole genome shotgun sequence of Planobispora takensis NBRC 109077.</title>
        <authorList>
            <person name="Komaki H."/>
            <person name="Tamura T."/>
        </authorList>
    </citation>
    <scope>NUCLEOTIDE SEQUENCE</scope>
    <source>
        <strain evidence="7">NBRC 109077</strain>
    </source>
</reference>
<dbReference type="PRINTS" id="PR00455">
    <property type="entry name" value="HTHTETR"/>
</dbReference>
<keyword evidence="2" id="KW-0805">Transcription regulation</keyword>
<accession>A0A8J3WRP3</accession>
<dbReference type="SUPFAM" id="SSF48498">
    <property type="entry name" value="Tetracyclin repressor-like, C-terminal domain"/>
    <property type="match status" value="1"/>
</dbReference>
<dbReference type="PRINTS" id="PR00400">
    <property type="entry name" value="TETREPRESSOR"/>
</dbReference>
<dbReference type="InterPro" id="IPR004111">
    <property type="entry name" value="Repressor_TetR_C"/>
</dbReference>
<dbReference type="GO" id="GO:0046677">
    <property type="term" value="P:response to antibiotic"/>
    <property type="evidence" value="ECO:0007669"/>
    <property type="project" value="InterPro"/>
</dbReference>
<organism evidence="7 8">
    <name type="scientific">Planobispora takensis</name>
    <dbReference type="NCBI Taxonomy" id="1367882"/>
    <lineage>
        <taxon>Bacteria</taxon>
        <taxon>Bacillati</taxon>
        <taxon>Actinomycetota</taxon>
        <taxon>Actinomycetes</taxon>
        <taxon>Streptosporangiales</taxon>
        <taxon>Streptosporangiaceae</taxon>
        <taxon>Planobispora</taxon>
    </lineage>
</organism>